<reference evidence="1 2" key="1">
    <citation type="submission" date="2018-12" db="EMBL/GenBank/DDBJ databases">
        <title>The complete genome of the methanogenic archaea of the candidate phylum Verstraetearchaeota, obtained from the metagenome of underground thermal water.</title>
        <authorList>
            <person name="Kadnikov V.V."/>
            <person name="Mardanov A.V."/>
            <person name="Beletsky A.V."/>
            <person name="Karnachuk O.V."/>
            <person name="Ravin N.V."/>
        </authorList>
    </citation>
    <scope>NUCLEOTIDE SEQUENCE [LARGE SCALE GENOMIC DNA]</scope>
    <source>
        <strain evidence="1">Ch88</strain>
    </source>
</reference>
<proteinExistence type="predicted"/>
<name>A0A3S3TSC2_METS7</name>
<dbReference type="AlphaFoldDB" id="A0A3S3TSC2"/>
<sequence>MESCSNYLVPIMAEDGATTIRLKKSLVKELKSLRRCPGETYNETISNLVRLAKESRARGQYDEFLHRVQQAKMRELWDNAVDEAWEPPAQGK</sequence>
<protein>
    <submittedName>
        <fullName evidence="1">Uncharacterized protein</fullName>
    </submittedName>
</protein>
<evidence type="ECO:0000313" key="1">
    <source>
        <dbReference type="EMBL" id="RWX73596.1"/>
    </source>
</evidence>
<accession>A0A3S3TSC2</accession>
<evidence type="ECO:0000313" key="2">
    <source>
        <dbReference type="Proteomes" id="UP000288215"/>
    </source>
</evidence>
<organism evidence="1 2">
    <name type="scientific">Methanosuratincola subterraneus</name>
    <dbReference type="NCBI Taxonomy" id="2593994"/>
    <lineage>
        <taxon>Archaea</taxon>
        <taxon>Thermoproteota</taxon>
        <taxon>Methanosuratincolia</taxon>
        <taxon>Candidatus Methanomethylicales</taxon>
        <taxon>Candidatus Methanomethylicaceae</taxon>
        <taxon>Candidatus Methanosuratincola (ex Vanwonterghem et al. 2016)</taxon>
    </lineage>
</organism>
<comment type="caution">
    <text evidence="1">The sequence shown here is derived from an EMBL/GenBank/DDBJ whole genome shotgun (WGS) entry which is preliminary data.</text>
</comment>
<dbReference type="Proteomes" id="UP000288215">
    <property type="component" value="Unassembled WGS sequence"/>
</dbReference>
<gene>
    <name evidence="1" type="ORF">Metus_0375</name>
</gene>
<dbReference type="EMBL" id="RXGA01000002">
    <property type="protein sequence ID" value="RWX73596.1"/>
    <property type="molecule type" value="Genomic_DNA"/>
</dbReference>